<dbReference type="SUPFAM" id="SSF56112">
    <property type="entry name" value="Protein kinase-like (PK-like)"/>
    <property type="match status" value="1"/>
</dbReference>
<name>A0A0F7FPU9_9ACTN</name>
<evidence type="ECO:0000313" key="4">
    <source>
        <dbReference type="Proteomes" id="UP000034034"/>
    </source>
</evidence>
<dbReference type="InterPro" id="IPR011009">
    <property type="entry name" value="Kinase-like_dom_sf"/>
</dbReference>
<dbReference type="STRING" id="408015.SXIM_06930"/>
<dbReference type="AlphaFoldDB" id="A0A0F7FPU9"/>
<dbReference type="GO" id="GO:0016740">
    <property type="term" value="F:transferase activity"/>
    <property type="evidence" value="ECO:0007669"/>
    <property type="project" value="UniProtKB-KW"/>
</dbReference>
<evidence type="ECO:0000313" key="3">
    <source>
        <dbReference type="EMBL" id="AKG42077.1"/>
    </source>
</evidence>
<dbReference type="EMBL" id="CP009922">
    <property type="protein sequence ID" value="AKG42077.1"/>
    <property type="molecule type" value="Genomic_DNA"/>
</dbReference>
<dbReference type="Proteomes" id="UP000034034">
    <property type="component" value="Chromosome"/>
</dbReference>
<dbReference type="PATRIC" id="fig|408015.6.peg.725"/>
<sequence>MYSAPSPVFNRPRPRLADRTGAGAQTAALTAERPVRAGGRAVPPPGGARLDLSGARGARLRAALAAVQEICPEFSAVQVLRERGPSLVIAGMTGRRAAVAKCLLDAPAQPARAERARQEIAAYRSFVRHRPPVRVPKLVAADPHSCTLVTEFIPGRPAAGVRHPLSPPSVADERALLGALVRLGQWQPPPGAFDDAVNYPAQLARYHALGLLTDRDIGDLQALLHGLRGLRDPGQELPRQFCHGEALVSSVVLSPTGPVLVGWDAAGWYLPGYDLATLWACLGDAPLARRRISQTAQTSGPAGRDAFLVNLMLILTREIRICEEAVQRAMRAAPGPATAGGMAYGEEQRLLLRRLHDDWALARRAVRAAVGTR</sequence>
<reference evidence="3" key="1">
    <citation type="submission" date="2019-08" db="EMBL/GenBank/DDBJ databases">
        <title>Complete genome sequence of a mangrove-derived Streptomyces xiamenensis.</title>
        <authorList>
            <person name="Xu J."/>
        </authorList>
    </citation>
    <scope>NUCLEOTIDE SEQUENCE</scope>
    <source>
        <strain evidence="3">318</strain>
    </source>
</reference>
<dbReference type="KEGG" id="sxi:SXIM_06930"/>
<proteinExistence type="predicted"/>
<dbReference type="RefSeq" id="WP_046722904.1">
    <property type="nucleotide sequence ID" value="NZ_CP009922.3"/>
</dbReference>
<feature type="region of interest" description="Disordered" evidence="1">
    <location>
        <begin position="1"/>
        <end position="28"/>
    </location>
</feature>
<keyword evidence="4" id="KW-1185">Reference proteome</keyword>
<gene>
    <name evidence="3" type="ORF">SXIM_06930</name>
</gene>
<dbReference type="InterPro" id="IPR002575">
    <property type="entry name" value="Aminoglycoside_PTrfase"/>
</dbReference>
<organism evidence="3 4">
    <name type="scientific">Streptomyces xiamenensis</name>
    <dbReference type="NCBI Taxonomy" id="408015"/>
    <lineage>
        <taxon>Bacteria</taxon>
        <taxon>Bacillati</taxon>
        <taxon>Actinomycetota</taxon>
        <taxon>Actinomycetes</taxon>
        <taxon>Kitasatosporales</taxon>
        <taxon>Streptomycetaceae</taxon>
        <taxon>Streptomyces</taxon>
    </lineage>
</organism>
<dbReference type="Pfam" id="PF01636">
    <property type="entry name" value="APH"/>
    <property type="match status" value="1"/>
</dbReference>
<dbReference type="HOGENOM" id="CLU_072549_0_0_11"/>
<evidence type="ECO:0000256" key="1">
    <source>
        <dbReference type="SAM" id="MobiDB-lite"/>
    </source>
</evidence>
<evidence type="ECO:0000259" key="2">
    <source>
        <dbReference type="Pfam" id="PF01636"/>
    </source>
</evidence>
<protein>
    <submittedName>
        <fullName evidence="3">Phosphotransferase</fullName>
    </submittedName>
</protein>
<accession>A0A0F7FPU9</accession>
<feature type="domain" description="Aminoglycoside phosphotransferase" evidence="2">
    <location>
        <begin position="109"/>
        <end position="291"/>
    </location>
</feature>